<evidence type="ECO:0000313" key="9">
    <source>
        <dbReference type="EMBL" id="QTC91578.1"/>
    </source>
</evidence>
<feature type="transmembrane region" description="Helical" evidence="7">
    <location>
        <begin position="223"/>
        <end position="245"/>
    </location>
</feature>
<dbReference type="Pfam" id="PF00528">
    <property type="entry name" value="BPD_transp_1"/>
    <property type="match status" value="1"/>
</dbReference>
<feature type="transmembrane region" description="Helical" evidence="7">
    <location>
        <begin position="60"/>
        <end position="82"/>
    </location>
</feature>
<dbReference type="KEGG" id="bgoe:IFJ75_01165"/>
<keyword evidence="4 7" id="KW-0812">Transmembrane</keyword>
<evidence type="ECO:0000256" key="4">
    <source>
        <dbReference type="ARBA" id="ARBA00022692"/>
    </source>
</evidence>
<keyword evidence="2 7" id="KW-0813">Transport</keyword>
<organism evidence="9 10">
    <name type="scientific">Brevundimonas goettingensis</name>
    <dbReference type="NCBI Taxonomy" id="2774190"/>
    <lineage>
        <taxon>Bacteria</taxon>
        <taxon>Pseudomonadati</taxon>
        <taxon>Pseudomonadota</taxon>
        <taxon>Alphaproteobacteria</taxon>
        <taxon>Caulobacterales</taxon>
        <taxon>Caulobacteraceae</taxon>
        <taxon>Brevundimonas</taxon>
    </lineage>
</organism>
<comment type="similarity">
    <text evidence="7">Belongs to the binding-protein-dependent transport system permease family.</text>
</comment>
<dbReference type="InterPro" id="IPR000515">
    <property type="entry name" value="MetI-like"/>
</dbReference>
<dbReference type="PROSITE" id="PS50928">
    <property type="entry name" value="ABC_TM1"/>
    <property type="match status" value="1"/>
</dbReference>
<evidence type="ECO:0000256" key="2">
    <source>
        <dbReference type="ARBA" id="ARBA00022448"/>
    </source>
</evidence>
<sequence>MRRATDLIAPLLLIALLLAVWEVACRLLDVPSYFLPPPSAVALALVERAPVLAGSALQTFWMALQALAVAVVLGGGLAIAVSLNDAAERAVRPLAIAVQVTPIVAIAPLVVIWAGLDNAEAAVVALAAAVAFFPVFSGVLTGLKSADPDLERMFDLYGAGRIQRLLRLRLPSALPFALEGLRVASGQAIIGAVIAEFVSGSGRAQGLAWRLLEAGNRLRTAELLAALVWLAALGLLLNLVVAVTAREILKRRSGR</sequence>
<dbReference type="SUPFAM" id="SSF161098">
    <property type="entry name" value="MetI-like"/>
    <property type="match status" value="1"/>
</dbReference>
<gene>
    <name evidence="9" type="ORF">IFJ75_01165</name>
</gene>
<dbReference type="GO" id="GO:0055085">
    <property type="term" value="P:transmembrane transport"/>
    <property type="evidence" value="ECO:0007669"/>
    <property type="project" value="InterPro"/>
</dbReference>
<feature type="transmembrane region" description="Helical" evidence="7">
    <location>
        <begin position="94"/>
        <end position="116"/>
    </location>
</feature>
<comment type="subcellular location">
    <subcellularLocation>
        <location evidence="1 7">Cell membrane</location>
        <topology evidence="1 7">Multi-pass membrane protein</topology>
    </subcellularLocation>
</comment>
<evidence type="ECO:0000256" key="1">
    <source>
        <dbReference type="ARBA" id="ARBA00004651"/>
    </source>
</evidence>
<proteinExistence type="inferred from homology"/>
<dbReference type="PANTHER" id="PTHR30151">
    <property type="entry name" value="ALKANE SULFONATE ABC TRANSPORTER-RELATED, MEMBRANE SUBUNIT"/>
    <property type="match status" value="1"/>
</dbReference>
<evidence type="ECO:0000313" key="10">
    <source>
        <dbReference type="Proteomes" id="UP000663918"/>
    </source>
</evidence>
<dbReference type="Proteomes" id="UP000663918">
    <property type="component" value="Chromosome"/>
</dbReference>
<dbReference type="AlphaFoldDB" id="A0A975C0H6"/>
<name>A0A975C0H6_9CAUL</name>
<feature type="domain" description="ABC transmembrane type-1" evidence="8">
    <location>
        <begin position="56"/>
        <end position="241"/>
    </location>
</feature>
<reference evidence="9" key="1">
    <citation type="submission" date="2020-09" db="EMBL/GenBank/DDBJ databases">
        <title>Brevundimonas sp. LVF2 isolated from a puddle in Goettingen, Germany.</title>
        <authorList>
            <person name="Friedrich I."/>
            <person name="Klassen A."/>
            <person name="Hannes N."/>
            <person name="Schneider D."/>
            <person name="Hertel R."/>
            <person name="Daniel R."/>
        </authorList>
    </citation>
    <scope>NUCLEOTIDE SEQUENCE</scope>
    <source>
        <strain evidence="9">LVF2</strain>
    </source>
</reference>
<dbReference type="GO" id="GO:0005886">
    <property type="term" value="C:plasma membrane"/>
    <property type="evidence" value="ECO:0007669"/>
    <property type="project" value="UniProtKB-SubCell"/>
</dbReference>
<keyword evidence="6 7" id="KW-0472">Membrane</keyword>
<dbReference type="PANTHER" id="PTHR30151:SF41">
    <property type="entry name" value="ABC TRANSPORTER PERMEASE PROTEIN"/>
    <property type="match status" value="1"/>
</dbReference>
<keyword evidence="10" id="KW-1185">Reference proteome</keyword>
<dbReference type="Gene3D" id="1.10.3720.10">
    <property type="entry name" value="MetI-like"/>
    <property type="match status" value="1"/>
</dbReference>
<dbReference type="InterPro" id="IPR035906">
    <property type="entry name" value="MetI-like_sf"/>
</dbReference>
<keyword evidence="3" id="KW-1003">Cell membrane</keyword>
<evidence type="ECO:0000259" key="8">
    <source>
        <dbReference type="PROSITE" id="PS50928"/>
    </source>
</evidence>
<dbReference type="CDD" id="cd06261">
    <property type="entry name" value="TM_PBP2"/>
    <property type="match status" value="1"/>
</dbReference>
<protein>
    <submittedName>
        <fullName evidence="9">ABC transporter permease subunit</fullName>
    </submittedName>
</protein>
<evidence type="ECO:0000256" key="5">
    <source>
        <dbReference type="ARBA" id="ARBA00022989"/>
    </source>
</evidence>
<feature type="transmembrane region" description="Helical" evidence="7">
    <location>
        <begin position="122"/>
        <end position="143"/>
    </location>
</feature>
<keyword evidence="5 7" id="KW-1133">Transmembrane helix</keyword>
<evidence type="ECO:0000256" key="7">
    <source>
        <dbReference type="RuleBase" id="RU363032"/>
    </source>
</evidence>
<evidence type="ECO:0000256" key="3">
    <source>
        <dbReference type="ARBA" id="ARBA00022475"/>
    </source>
</evidence>
<accession>A0A975C0H6</accession>
<dbReference type="RefSeq" id="WP_207870756.1">
    <property type="nucleotide sequence ID" value="NZ_CP062222.1"/>
</dbReference>
<evidence type="ECO:0000256" key="6">
    <source>
        <dbReference type="ARBA" id="ARBA00023136"/>
    </source>
</evidence>
<dbReference type="EMBL" id="CP062222">
    <property type="protein sequence ID" value="QTC91578.1"/>
    <property type="molecule type" value="Genomic_DNA"/>
</dbReference>